<keyword evidence="9" id="KW-0119">Carbohydrate metabolism</keyword>
<dbReference type="InterPro" id="IPR050542">
    <property type="entry name" value="Glycosyl_Hydrlase18_Chitinase"/>
</dbReference>
<evidence type="ECO:0000256" key="5">
    <source>
        <dbReference type="ARBA" id="ARBA00022669"/>
    </source>
</evidence>
<organism evidence="15">
    <name type="scientific">Cordyceps cicadae</name>
    <dbReference type="NCBI Taxonomy" id="218633"/>
    <lineage>
        <taxon>Eukaryota</taxon>
        <taxon>Fungi</taxon>
        <taxon>Dikarya</taxon>
        <taxon>Ascomycota</taxon>
        <taxon>Pezizomycotina</taxon>
        <taxon>Sordariomycetes</taxon>
        <taxon>Hypocreomycetidae</taxon>
        <taxon>Hypocreales</taxon>
        <taxon>Cordycipitaceae</taxon>
        <taxon>Cordyceps</taxon>
    </lineage>
</organism>
<dbReference type="GO" id="GO:0008061">
    <property type="term" value="F:chitin binding"/>
    <property type="evidence" value="ECO:0007669"/>
    <property type="project" value="UniProtKB-KW"/>
</dbReference>
<comment type="similarity">
    <text evidence="13">Belongs to the glycosyl hydrolase 18 family.</text>
</comment>
<evidence type="ECO:0000256" key="11">
    <source>
        <dbReference type="ARBA" id="ARBA00023326"/>
    </source>
</evidence>
<dbReference type="GO" id="GO:0005576">
    <property type="term" value="C:extracellular region"/>
    <property type="evidence" value="ECO:0007669"/>
    <property type="project" value="UniProtKB-SubCell"/>
</dbReference>
<dbReference type="GO" id="GO:0000272">
    <property type="term" value="P:polysaccharide catabolic process"/>
    <property type="evidence" value="ECO:0007669"/>
    <property type="project" value="UniProtKB-KW"/>
</dbReference>
<keyword evidence="11" id="KW-0624">Polysaccharide degradation</keyword>
<proteinExistence type="inferred from homology"/>
<dbReference type="InterPro" id="IPR017853">
    <property type="entry name" value="GH"/>
</dbReference>
<evidence type="ECO:0000256" key="8">
    <source>
        <dbReference type="ARBA" id="ARBA00023026"/>
    </source>
</evidence>
<feature type="domain" description="GH18" evidence="14">
    <location>
        <begin position="1"/>
        <end position="293"/>
    </location>
</feature>
<evidence type="ECO:0000256" key="6">
    <source>
        <dbReference type="ARBA" id="ARBA00022801"/>
    </source>
</evidence>
<dbReference type="PANTHER" id="PTHR45708">
    <property type="entry name" value="ENDOCHITINASE"/>
    <property type="match status" value="1"/>
</dbReference>
<evidence type="ECO:0000256" key="4">
    <source>
        <dbReference type="ARBA" id="ARBA00022525"/>
    </source>
</evidence>
<evidence type="ECO:0000256" key="13">
    <source>
        <dbReference type="RuleBase" id="RU004453"/>
    </source>
</evidence>
<dbReference type="InterPro" id="IPR001223">
    <property type="entry name" value="Glyco_hydro18_cat"/>
</dbReference>
<dbReference type="GO" id="GO:0008843">
    <property type="term" value="F:endochitinase activity"/>
    <property type="evidence" value="ECO:0007669"/>
    <property type="project" value="UniProtKB-EC"/>
</dbReference>
<evidence type="ECO:0000256" key="3">
    <source>
        <dbReference type="ARBA" id="ARBA00012729"/>
    </source>
</evidence>
<dbReference type="PROSITE" id="PS51910">
    <property type="entry name" value="GH18_2"/>
    <property type="match status" value="1"/>
</dbReference>
<dbReference type="PROSITE" id="PS01095">
    <property type="entry name" value="GH18_1"/>
    <property type="match status" value="1"/>
</dbReference>
<dbReference type="GO" id="GO:0006032">
    <property type="term" value="P:chitin catabolic process"/>
    <property type="evidence" value="ECO:0007669"/>
    <property type="project" value="UniProtKB-KW"/>
</dbReference>
<comment type="subcellular location">
    <subcellularLocation>
        <location evidence="2">Secreted</location>
    </subcellularLocation>
</comment>
<accession>A0A514TPB9</accession>
<comment type="catalytic activity">
    <reaction evidence="1">
        <text>Random endo-hydrolysis of N-acetyl-beta-D-glucosaminide (1-&gt;4)-beta-linkages in chitin and chitodextrins.</text>
        <dbReference type="EC" id="3.2.1.14"/>
    </reaction>
</comment>
<keyword evidence="5" id="KW-0147">Chitin-binding</keyword>
<evidence type="ECO:0000256" key="2">
    <source>
        <dbReference type="ARBA" id="ARBA00004613"/>
    </source>
</evidence>
<name>A0A514TPB9_9HYPO</name>
<evidence type="ECO:0000313" key="15">
    <source>
        <dbReference type="EMBL" id="QDJ94329.1"/>
    </source>
</evidence>
<evidence type="ECO:0000256" key="10">
    <source>
        <dbReference type="ARBA" id="ARBA00023295"/>
    </source>
</evidence>
<dbReference type="EC" id="3.2.1.14" evidence="3"/>
<evidence type="ECO:0000256" key="1">
    <source>
        <dbReference type="ARBA" id="ARBA00000822"/>
    </source>
</evidence>
<sequence>MGSTAAAPLDSVCGDAAYDTVNLAFLSHFFGSGGGGQYPRLAIASLGPASEAQRLAGAADLQDGTSLAPAIRKCQAAGKRVLLSMGGAAGYAEVRLASDAQGRQVADTVWELFLGGGEGGKKAEIRPFGDVVLDGVDFDNESGDSTGYEAMAAQFRRHFASDPSRRYYMTAAPQCPPTTDEAELRLLRSVDAVSVQFYNNNVCNVGASGFEASVRRWSAAIGGGGGGGNATLLVGALAGATDEDEGYLEAGALAAALDKVRAMKLDNYGGVMLWEAELAAANGGFQKKIRSAV</sequence>
<evidence type="ECO:0000256" key="12">
    <source>
        <dbReference type="RuleBase" id="RU000489"/>
    </source>
</evidence>
<keyword evidence="10 12" id="KW-0326">Glycosidase</keyword>
<dbReference type="AlphaFoldDB" id="A0A514TPB9"/>
<keyword evidence="7" id="KW-0146">Chitin degradation</keyword>
<dbReference type="Gene3D" id="3.20.20.80">
    <property type="entry name" value="Glycosidases"/>
    <property type="match status" value="1"/>
</dbReference>
<evidence type="ECO:0000259" key="14">
    <source>
        <dbReference type="PROSITE" id="PS51910"/>
    </source>
</evidence>
<keyword evidence="4" id="KW-0964">Secreted</keyword>
<dbReference type="PANTHER" id="PTHR45708:SF49">
    <property type="entry name" value="ENDOCHITINASE"/>
    <property type="match status" value="1"/>
</dbReference>
<dbReference type="SUPFAM" id="SSF51445">
    <property type="entry name" value="(Trans)glycosidases"/>
    <property type="match status" value="1"/>
</dbReference>
<keyword evidence="8" id="KW-0843">Virulence</keyword>
<evidence type="ECO:0000256" key="9">
    <source>
        <dbReference type="ARBA" id="ARBA00023277"/>
    </source>
</evidence>
<evidence type="ECO:0000256" key="7">
    <source>
        <dbReference type="ARBA" id="ARBA00023024"/>
    </source>
</evidence>
<protein>
    <recommendedName>
        <fullName evidence="3">chitinase</fullName>
        <ecNumber evidence="3">3.2.1.14</ecNumber>
    </recommendedName>
</protein>
<reference evidence="15" key="1">
    <citation type="submission" date="2018-11" db="EMBL/GenBank/DDBJ databases">
        <title>Identification and characterization of the chitinase genes of glycoside hydrolase family 18 (GH18) from genome of the entomopathogenic fungus Paecilomyces cicadae.</title>
        <authorList>
            <person name="Peng Y."/>
            <person name="Ye L."/>
            <person name="Li S."/>
            <person name="Li S."/>
            <person name="Xu H."/>
            <person name="Liu D."/>
            <person name="Jiang J."/>
            <person name="Dang X."/>
        </authorList>
    </citation>
    <scope>NUCLEOTIDE SEQUENCE</scope>
    <source>
        <strain evidence="15">ZJ1611</strain>
    </source>
</reference>
<dbReference type="Pfam" id="PF00704">
    <property type="entry name" value="Glyco_hydro_18"/>
    <property type="match status" value="1"/>
</dbReference>
<keyword evidence="6 12" id="KW-0378">Hydrolase</keyword>
<dbReference type="EMBL" id="MK253733">
    <property type="protein sequence ID" value="QDJ94329.1"/>
    <property type="molecule type" value="Genomic_DNA"/>
</dbReference>
<dbReference type="InterPro" id="IPR001579">
    <property type="entry name" value="Glyco_hydro_18_chit_AS"/>
</dbReference>